<dbReference type="Proteomes" id="UP000805193">
    <property type="component" value="Unassembled WGS sequence"/>
</dbReference>
<sequence length="796" mass="88117">APPAELRKESGPTTRYIGTGSGSPLVHHYRLASSDNPLRMRRSASVRLNSNPRPVLLDSSVSSRDAEVPTVASQDASGQRRLEYRLFLLAMTSVTLVVALLQPLFLYRSLVPCTEPRCFSVALPVREAVQASVSPCADFFRYSCSGIDSGFSEKVRHSLRLSTLSLISELPASPGQSAVRKAGILLRSCMRLVNQKPEDIDGIRHVLKIGGLRFPALPQTSTSSVLRSVVDLNLHLGIAVLFRVTVGRDLKHRGHHMLYLARNDDLAGFVRYLGRLEASQSLDDYVRRCAEVIGERGMSYARLIDAVRQTNRQFVQGLEDVVDGGPVFYAPPTPVGAFWTGVFKGLHSEFRSLPNVSKELFVLHGNYFNALDEIFLRRLEPRLLSAYVGLYVVWYLSRLGSHSLAYHISVQGYTSGLKDVWTRCFSDVYSRCGFCQAHALAIERLYLEGHLKADDVHEMEDMLRRITNATSAFLASLDRNTSRLQTRLASLGLFAFGAQSTRALGDVDRLYDHVPDQRDEAFLDGFLNVSRSTAQHARHLLRSPAEAQGGPFLPPFLAELPYMAGVHHLIPLGPDAVTPPAFTFDQSPTLNYAGLGGRIGAQVRPGGPPALSMCRKSQKRSPGFNGHLAGLEPRLLNESGLYERVWSTGLVNAMRERIQCLRSRFLSYRWESQHVGDDLIRTAIVTHIVYTAFSSVLESPSNSRRFLTESQRFGMSPEQLFFVGSCLNWCRNLGALDGGRPTARARVRDKCRFSLMVLGSFARAFGCNRKAGVKDCLNGGRQDDGTVLADTTTSPL</sequence>
<gene>
    <name evidence="1" type="ORF">HPB47_018651</name>
</gene>
<evidence type="ECO:0000313" key="1">
    <source>
        <dbReference type="EMBL" id="KAG0435164.1"/>
    </source>
</evidence>
<proteinExistence type="predicted"/>
<name>A0AC60QK54_IXOPE</name>
<comment type="caution">
    <text evidence="1">The sequence shown here is derived from an EMBL/GenBank/DDBJ whole genome shotgun (WGS) entry which is preliminary data.</text>
</comment>
<accession>A0AC60QK54</accession>
<feature type="non-terminal residue" evidence="1">
    <location>
        <position position="1"/>
    </location>
</feature>
<reference evidence="1 2" key="1">
    <citation type="journal article" date="2020" name="Cell">
        <title>Large-Scale Comparative Analyses of Tick Genomes Elucidate Their Genetic Diversity and Vector Capacities.</title>
        <authorList>
            <consortium name="Tick Genome and Microbiome Consortium (TIGMIC)"/>
            <person name="Jia N."/>
            <person name="Wang J."/>
            <person name="Shi W."/>
            <person name="Du L."/>
            <person name="Sun Y."/>
            <person name="Zhan W."/>
            <person name="Jiang J.F."/>
            <person name="Wang Q."/>
            <person name="Zhang B."/>
            <person name="Ji P."/>
            <person name="Bell-Sakyi L."/>
            <person name="Cui X.M."/>
            <person name="Yuan T.T."/>
            <person name="Jiang B.G."/>
            <person name="Yang W.F."/>
            <person name="Lam T.T."/>
            <person name="Chang Q.C."/>
            <person name="Ding S.J."/>
            <person name="Wang X.J."/>
            <person name="Zhu J.G."/>
            <person name="Ruan X.D."/>
            <person name="Zhao L."/>
            <person name="Wei J.T."/>
            <person name="Ye R.Z."/>
            <person name="Que T.C."/>
            <person name="Du C.H."/>
            <person name="Zhou Y.H."/>
            <person name="Cheng J.X."/>
            <person name="Dai P.F."/>
            <person name="Guo W.B."/>
            <person name="Han X.H."/>
            <person name="Huang E.J."/>
            <person name="Li L.F."/>
            <person name="Wei W."/>
            <person name="Gao Y.C."/>
            <person name="Liu J.Z."/>
            <person name="Shao H.Z."/>
            <person name="Wang X."/>
            <person name="Wang C.C."/>
            <person name="Yang T.C."/>
            <person name="Huo Q.B."/>
            <person name="Li W."/>
            <person name="Chen H.Y."/>
            <person name="Chen S.E."/>
            <person name="Zhou L.G."/>
            <person name="Ni X.B."/>
            <person name="Tian J.H."/>
            <person name="Sheng Y."/>
            <person name="Liu T."/>
            <person name="Pan Y.S."/>
            <person name="Xia L.Y."/>
            <person name="Li J."/>
            <person name="Zhao F."/>
            <person name="Cao W.C."/>
        </authorList>
    </citation>
    <scope>NUCLEOTIDE SEQUENCE [LARGE SCALE GENOMIC DNA]</scope>
    <source>
        <strain evidence="1">Iper-2018</strain>
    </source>
</reference>
<evidence type="ECO:0000313" key="2">
    <source>
        <dbReference type="Proteomes" id="UP000805193"/>
    </source>
</evidence>
<protein>
    <submittedName>
        <fullName evidence="1">Uncharacterized protein</fullName>
    </submittedName>
</protein>
<dbReference type="EMBL" id="JABSTQ010007854">
    <property type="protein sequence ID" value="KAG0435164.1"/>
    <property type="molecule type" value="Genomic_DNA"/>
</dbReference>
<organism evidence="1 2">
    <name type="scientific">Ixodes persulcatus</name>
    <name type="common">Taiga tick</name>
    <dbReference type="NCBI Taxonomy" id="34615"/>
    <lineage>
        <taxon>Eukaryota</taxon>
        <taxon>Metazoa</taxon>
        <taxon>Ecdysozoa</taxon>
        <taxon>Arthropoda</taxon>
        <taxon>Chelicerata</taxon>
        <taxon>Arachnida</taxon>
        <taxon>Acari</taxon>
        <taxon>Parasitiformes</taxon>
        <taxon>Ixodida</taxon>
        <taxon>Ixodoidea</taxon>
        <taxon>Ixodidae</taxon>
        <taxon>Ixodinae</taxon>
        <taxon>Ixodes</taxon>
    </lineage>
</organism>
<keyword evidence="2" id="KW-1185">Reference proteome</keyword>